<keyword evidence="1" id="KW-0812">Transmembrane</keyword>
<dbReference type="AlphaFoldDB" id="A0A8J3CB76"/>
<sequence length="432" mass="47655">MFGRRSGQPLLGPLHDYVRQSFVVTPLLGIVGGIALAVATSELDNELSQIPEFATEFRPIIEPSRKVIDAVGPAMLTFLGVVFSITLVALQMAASQLSPRVVRLFVRSRMVKATLAVFIGTFVYTITVQYSFVTVSEEGSLQDQPFIPLVSGLIALLLTLGSVGMFVGYVHSMIRLMRLTEVIDMVTAETRRTINAVAWTEEGEGREVSGKPLQSVYYEGKPGAVRTVNVWRLVRLARKNDAALRLVPKIGDFVAPGTPLLHVHGRKEIRSRTLRKALGVGPERTMYQDIAFGFRQLVDIAIRALSPGVNDPTTAVQALDRIHALLSDLLDKPLGEQYHRDRDGVVRLVEPLPGWDSLIDLAFTEILLYGVTSPQVTRRMVAALIDLVEHAPEDRRATLERHLGHVREAVEAAIPDEMMRTFGLTPDRQGIG</sequence>
<keyword evidence="3" id="KW-1185">Reference proteome</keyword>
<feature type="transmembrane region" description="Helical" evidence="1">
    <location>
        <begin position="74"/>
        <end position="94"/>
    </location>
</feature>
<dbReference type="InterPro" id="IPR018723">
    <property type="entry name" value="DUF2254_membrane"/>
</dbReference>
<evidence type="ECO:0008006" key="4">
    <source>
        <dbReference type="Google" id="ProtNLM"/>
    </source>
</evidence>
<reference evidence="2" key="1">
    <citation type="journal article" date="2014" name="Int. J. Syst. Evol. Microbiol.">
        <title>Complete genome sequence of Corynebacterium casei LMG S-19264T (=DSM 44701T), isolated from a smear-ripened cheese.</title>
        <authorList>
            <consortium name="US DOE Joint Genome Institute (JGI-PGF)"/>
            <person name="Walter F."/>
            <person name="Albersmeier A."/>
            <person name="Kalinowski J."/>
            <person name="Ruckert C."/>
        </authorList>
    </citation>
    <scope>NUCLEOTIDE SEQUENCE</scope>
    <source>
        <strain evidence="2">CGMCC 4.5737</strain>
    </source>
</reference>
<dbReference type="Proteomes" id="UP000637578">
    <property type="component" value="Unassembled WGS sequence"/>
</dbReference>
<proteinExistence type="predicted"/>
<evidence type="ECO:0000256" key="1">
    <source>
        <dbReference type="SAM" id="Phobius"/>
    </source>
</evidence>
<evidence type="ECO:0000313" key="2">
    <source>
        <dbReference type="EMBL" id="GGM53593.1"/>
    </source>
</evidence>
<name>A0A8J3CB76_9PSEU</name>
<feature type="transmembrane region" description="Helical" evidence="1">
    <location>
        <begin position="145"/>
        <end position="170"/>
    </location>
</feature>
<dbReference type="Pfam" id="PF10011">
    <property type="entry name" value="DUF2254"/>
    <property type="match status" value="1"/>
</dbReference>
<keyword evidence="1" id="KW-0472">Membrane</keyword>
<gene>
    <name evidence="2" type="ORF">GCM10012275_25800</name>
</gene>
<feature type="transmembrane region" description="Helical" evidence="1">
    <location>
        <begin position="115"/>
        <end position="133"/>
    </location>
</feature>
<protein>
    <recommendedName>
        <fullName evidence="4">DUF2254 domain-containing protein</fullName>
    </recommendedName>
</protein>
<reference evidence="2" key="2">
    <citation type="submission" date="2020-09" db="EMBL/GenBank/DDBJ databases">
        <authorList>
            <person name="Sun Q."/>
            <person name="Zhou Y."/>
        </authorList>
    </citation>
    <scope>NUCLEOTIDE SEQUENCE</scope>
    <source>
        <strain evidence="2">CGMCC 4.5737</strain>
    </source>
</reference>
<organism evidence="2 3">
    <name type="scientific">Longimycelium tulufanense</name>
    <dbReference type="NCBI Taxonomy" id="907463"/>
    <lineage>
        <taxon>Bacteria</taxon>
        <taxon>Bacillati</taxon>
        <taxon>Actinomycetota</taxon>
        <taxon>Actinomycetes</taxon>
        <taxon>Pseudonocardiales</taxon>
        <taxon>Pseudonocardiaceae</taxon>
        <taxon>Longimycelium</taxon>
    </lineage>
</organism>
<keyword evidence="1" id="KW-1133">Transmembrane helix</keyword>
<accession>A0A8J3CB76</accession>
<feature type="transmembrane region" description="Helical" evidence="1">
    <location>
        <begin position="21"/>
        <end position="39"/>
    </location>
</feature>
<dbReference type="EMBL" id="BMMK01000010">
    <property type="protein sequence ID" value="GGM53593.1"/>
    <property type="molecule type" value="Genomic_DNA"/>
</dbReference>
<evidence type="ECO:0000313" key="3">
    <source>
        <dbReference type="Proteomes" id="UP000637578"/>
    </source>
</evidence>
<comment type="caution">
    <text evidence="2">The sequence shown here is derived from an EMBL/GenBank/DDBJ whole genome shotgun (WGS) entry which is preliminary data.</text>
</comment>